<evidence type="ECO:0000313" key="2">
    <source>
        <dbReference type="EMBL" id="GAT12828.1"/>
    </source>
</evidence>
<name>A0ABQ0KT45_MYCNV</name>
<evidence type="ECO:0008006" key="4">
    <source>
        <dbReference type="Google" id="ProtNLM"/>
    </source>
</evidence>
<proteinExistence type="predicted"/>
<sequence length="50" mass="5442">MSTTNPNESVPYSAEERAGLARTRAEELRRRRADLEHGVSVDSQAVCAGP</sequence>
<organism evidence="2 3">
    <name type="scientific">Mycolicibacterium novocastrense</name>
    <name type="common">Mycobacterium novocastrense</name>
    <dbReference type="NCBI Taxonomy" id="59813"/>
    <lineage>
        <taxon>Bacteria</taxon>
        <taxon>Bacillati</taxon>
        <taxon>Actinomycetota</taxon>
        <taxon>Actinomycetes</taxon>
        <taxon>Mycobacteriales</taxon>
        <taxon>Mycobacteriaceae</taxon>
        <taxon>Mycolicibacterium</taxon>
    </lineage>
</organism>
<evidence type="ECO:0000313" key="3">
    <source>
        <dbReference type="Proteomes" id="UP000069773"/>
    </source>
</evidence>
<evidence type="ECO:0000256" key="1">
    <source>
        <dbReference type="SAM" id="MobiDB-lite"/>
    </source>
</evidence>
<comment type="caution">
    <text evidence="2">The sequence shown here is derived from an EMBL/GenBank/DDBJ whole genome shotgun (WGS) entry which is preliminary data.</text>
</comment>
<feature type="region of interest" description="Disordered" evidence="1">
    <location>
        <begin position="1"/>
        <end position="25"/>
    </location>
</feature>
<reference evidence="2 3" key="1">
    <citation type="journal article" date="2016" name="Genome Announc.">
        <title>Draft Genome Sequences of Five Rapidly Growing Mycobacterium Species, M. thermoresistibile, M. fortuitum subsp. acetamidolyticum, M. canariasense, M. brisbanense, and M. novocastrense.</title>
        <authorList>
            <person name="Katahira K."/>
            <person name="Ogura Y."/>
            <person name="Gotoh Y."/>
            <person name="Hayashi T."/>
        </authorList>
    </citation>
    <scope>NUCLEOTIDE SEQUENCE [LARGE SCALE GENOMIC DNA]</scope>
    <source>
        <strain evidence="2 3">JCM18114</strain>
    </source>
</reference>
<accession>A0ABQ0KT45</accession>
<dbReference type="Proteomes" id="UP000069773">
    <property type="component" value="Unassembled WGS sequence"/>
</dbReference>
<dbReference type="EMBL" id="BCTA01000099">
    <property type="protein sequence ID" value="GAT12828.1"/>
    <property type="molecule type" value="Genomic_DNA"/>
</dbReference>
<feature type="compositionally biased region" description="Polar residues" evidence="1">
    <location>
        <begin position="1"/>
        <end position="10"/>
    </location>
</feature>
<gene>
    <name evidence="2" type="ORF">RMCN_5961</name>
</gene>
<feature type="compositionally biased region" description="Basic and acidic residues" evidence="1">
    <location>
        <begin position="14"/>
        <end position="25"/>
    </location>
</feature>
<keyword evidence="3" id="KW-1185">Reference proteome</keyword>
<protein>
    <recommendedName>
        <fullName evidence="4">DUF899 domain-containing protein</fullName>
    </recommendedName>
</protein>